<evidence type="ECO:0000256" key="3">
    <source>
        <dbReference type="ARBA" id="ARBA00022729"/>
    </source>
</evidence>
<reference evidence="7" key="1">
    <citation type="journal article" date="2024" name="Gigascience">
        <title>Chromosome-level genome of the poultry shaft louse Menopon gallinae provides insight into the host-switching and adaptive evolution of parasitic lice.</title>
        <authorList>
            <person name="Xu Y."/>
            <person name="Ma L."/>
            <person name="Liu S."/>
            <person name="Liang Y."/>
            <person name="Liu Q."/>
            <person name="He Z."/>
            <person name="Tian L."/>
            <person name="Duan Y."/>
            <person name="Cai W."/>
            <person name="Li H."/>
            <person name="Song F."/>
        </authorList>
    </citation>
    <scope>NUCLEOTIDE SEQUENCE</scope>
    <source>
        <strain evidence="7">Cailab_2023a</strain>
    </source>
</reference>
<dbReference type="PANTHER" id="PTHR46698">
    <property type="entry name" value="CROSSVEINLESS 2"/>
    <property type="match status" value="1"/>
</dbReference>
<protein>
    <recommendedName>
        <fullName evidence="6">VWFC domain-containing protein</fullName>
    </recommendedName>
</protein>
<dbReference type="GO" id="GO:0030513">
    <property type="term" value="P:positive regulation of BMP signaling pathway"/>
    <property type="evidence" value="ECO:0007669"/>
    <property type="project" value="TreeGrafter"/>
</dbReference>
<evidence type="ECO:0000313" key="7">
    <source>
        <dbReference type="EMBL" id="KAL0272508.1"/>
    </source>
</evidence>
<feature type="compositionally biased region" description="Low complexity" evidence="4">
    <location>
        <begin position="247"/>
        <end position="257"/>
    </location>
</feature>
<dbReference type="Gene3D" id="2.10.70.10">
    <property type="entry name" value="Complement Module, domain 1"/>
    <property type="match status" value="2"/>
</dbReference>
<evidence type="ECO:0000259" key="6">
    <source>
        <dbReference type="PROSITE" id="PS50184"/>
    </source>
</evidence>
<dbReference type="PROSITE" id="PS50184">
    <property type="entry name" value="VWFC_2"/>
    <property type="match status" value="2"/>
</dbReference>
<name>A0AAW2HT30_9NEOP</name>
<feature type="domain" description="VWFC" evidence="6">
    <location>
        <begin position="104"/>
        <end position="163"/>
    </location>
</feature>
<dbReference type="AlphaFoldDB" id="A0AAW2HT30"/>
<dbReference type="EMBL" id="JARGDH010000003">
    <property type="protein sequence ID" value="KAL0272508.1"/>
    <property type="molecule type" value="Genomic_DNA"/>
</dbReference>
<keyword evidence="2" id="KW-0964">Secreted</keyword>
<evidence type="ECO:0000256" key="2">
    <source>
        <dbReference type="ARBA" id="ARBA00022525"/>
    </source>
</evidence>
<dbReference type="GO" id="GO:0036122">
    <property type="term" value="F:BMP binding"/>
    <property type="evidence" value="ECO:0007669"/>
    <property type="project" value="TreeGrafter"/>
</dbReference>
<proteinExistence type="predicted"/>
<accession>A0AAW2HT30</accession>
<feature type="region of interest" description="Disordered" evidence="4">
    <location>
        <begin position="218"/>
        <end position="272"/>
    </location>
</feature>
<feature type="compositionally biased region" description="Low complexity" evidence="4">
    <location>
        <begin position="343"/>
        <end position="363"/>
    </location>
</feature>
<dbReference type="InterPro" id="IPR001007">
    <property type="entry name" value="VWF_dom"/>
</dbReference>
<feature type="domain" description="VWFC" evidence="6">
    <location>
        <begin position="43"/>
        <end position="103"/>
    </location>
</feature>
<evidence type="ECO:0000256" key="4">
    <source>
        <dbReference type="SAM" id="MobiDB-lite"/>
    </source>
</evidence>
<dbReference type="PANTHER" id="PTHR46698:SF4">
    <property type="entry name" value="CROSSVEINLESS 2"/>
    <property type="match status" value="1"/>
</dbReference>
<feature type="signal peptide" evidence="5">
    <location>
        <begin position="1"/>
        <end position="23"/>
    </location>
</feature>
<dbReference type="Pfam" id="PF23334">
    <property type="entry name" value="VWC2L_2nd"/>
    <property type="match status" value="1"/>
</dbReference>
<evidence type="ECO:0000256" key="1">
    <source>
        <dbReference type="ARBA" id="ARBA00004613"/>
    </source>
</evidence>
<gene>
    <name evidence="7" type="ORF">PYX00_005447</name>
</gene>
<dbReference type="GO" id="GO:0005576">
    <property type="term" value="C:extracellular region"/>
    <property type="evidence" value="ECO:0007669"/>
    <property type="project" value="UniProtKB-SubCell"/>
</dbReference>
<feature type="compositionally biased region" description="Low complexity" evidence="4">
    <location>
        <begin position="228"/>
        <end position="240"/>
    </location>
</feature>
<evidence type="ECO:0000256" key="5">
    <source>
        <dbReference type="SAM" id="SignalP"/>
    </source>
</evidence>
<organism evidence="7">
    <name type="scientific">Menopon gallinae</name>
    <name type="common">poultry shaft louse</name>
    <dbReference type="NCBI Taxonomy" id="328185"/>
    <lineage>
        <taxon>Eukaryota</taxon>
        <taxon>Metazoa</taxon>
        <taxon>Ecdysozoa</taxon>
        <taxon>Arthropoda</taxon>
        <taxon>Hexapoda</taxon>
        <taxon>Insecta</taxon>
        <taxon>Pterygota</taxon>
        <taxon>Neoptera</taxon>
        <taxon>Paraneoptera</taxon>
        <taxon>Psocodea</taxon>
        <taxon>Troctomorpha</taxon>
        <taxon>Phthiraptera</taxon>
        <taxon>Amblycera</taxon>
        <taxon>Menoponidae</taxon>
        <taxon>Menopon</taxon>
    </lineage>
</organism>
<dbReference type="SUPFAM" id="SSF57603">
    <property type="entry name" value="FnI-like domain"/>
    <property type="match status" value="2"/>
</dbReference>
<comment type="subcellular location">
    <subcellularLocation>
        <location evidence="1">Secreted</location>
    </subcellularLocation>
</comment>
<sequence>MKRLLTDIDCCCCFIAFFSVIQAIPVKDSGAEGLTDNRTSLENVCVHENAIYKAGQNFSTGNPCETCVCDPPGVSCSLRSCDLKAGCKAIHKANRCCPEYVCECERNGKIYGNGEKVEEPNPCKVCYCKGGEIKCALVTCYTRDDCEPGYVAGVCCPKYDHCPPLEMNNNSTSTAPALVIVSDLKTESAIKMVPPVYLATSTPYSSTAVTETTAFFESTAEETETTEPELNATTEASTEFTTEDPTTEWTTESVTTELPEETTTTEESTTSTIAAEERKADVVEESTTTDVPETTPEYTTTIITEEPTTETTEEFNSTEVFTTEFTTTELITTTEGYAESTERPTTTTEPTTTTTTTPRPRRA</sequence>
<keyword evidence="3 5" id="KW-0732">Signal</keyword>
<feature type="chain" id="PRO_5043318383" description="VWFC domain-containing protein" evidence="5">
    <location>
        <begin position="24"/>
        <end position="363"/>
    </location>
</feature>
<comment type="caution">
    <text evidence="7">The sequence shown here is derived from an EMBL/GenBank/DDBJ whole genome shotgun (WGS) entry which is preliminary data.</text>
</comment>
<feature type="region of interest" description="Disordered" evidence="4">
    <location>
        <begin position="332"/>
        <end position="363"/>
    </location>
</feature>
<dbReference type="SMART" id="SM00214">
    <property type="entry name" value="VWC"/>
    <property type="match status" value="2"/>
</dbReference>
<dbReference type="InterPro" id="IPR052424">
    <property type="entry name" value="Kielin_Chordin-BMP_Reg"/>
</dbReference>